<keyword evidence="2" id="KW-0175">Coiled coil</keyword>
<feature type="coiled-coil region" evidence="2">
    <location>
        <begin position="220"/>
        <end position="275"/>
    </location>
</feature>
<evidence type="ECO:0000256" key="3">
    <source>
        <dbReference type="SAM" id="MobiDB-lite"/>
    </source>
</evidence>
<feature type="domain" description="Atg6/beclin coiled-coil" evidence="5">
    <location>
        <begin position="176"/>
        <end position="304"/>
    </location>
</feature>
<feature type="compositionally biased region" description="Gly residues" evidence="3">
    <location>
        <begin position="497"/>
        <end position="506"/>
    </location>
</feature>
<proteinExistence type="inferred from homology"/>
<dbReference type="GO" id="GO:0000045">
    <property type="term" value="P:autophagosome assembly"/>
    <property type="evidence" value="ECO:0007669"/>
    <property type="project" value="TreeGrafter"/>
</dbReference>
<dbReference type="GO" id="GO:0006995">
    <property type="term" value="P:cellular response to nitrogen starvation"/>
    <property type="evidence" value="ECO:0007669"/>
    <property type="project" value="TreeGrafter"/>
</dbReference>
<evidence type="ECO:0000313" key="6">
    <source>
        <dbReference type="EMBL" id="KAA8892594.1"/>
    </source>
</evidence>
<dbReference type="GO" id="GO:0045324">
    <property type="term" value="P:late endosome to vacuole transport"/>
    <property type="evidence" value="ECO:0007669"/>
    <property type="project" value="TreeGrafter"/>
</dbReference>
<evidence type="ECO:0000259" key="5">
    <source>
        <dbReference type="Pfam" id="PF17675"/>
    </source>
</evidence>
<dbReference type="GO" id="GO:0034272">
    <property type="term" value="C:phosphatidylinositol 3-kinase complex, class III, type II"/>
    <property type="evidence" value="ECO:0007669"/>
    <property type="project" value="TreeGrafter"/>
</dbReference>
<dbReference type="InterPro" id="IPR041691">
    <property type="entry name" value="Atg6/beclin_CC"/>
</dbReference>
<dbReference type="Pfam" id="PF17675">
    <property type="entry name" value="APG6_N"/>
    <property type="match status" value="1"/>
</dbReference>
<dbReference type="InterPro" id="IPR007243">
    <property type="entry name" value="Atg6/Beclin"/>
</dbReference>
<dbReference type="InterPro" id="IPR038274">
    <property type="entry name" value="Atg6/Beclin_C_sf"/>
</dbReference>
<dbReference type="EMBL" id="VXIS01000694">
    <property type="protein sequence ID" value="KAA8892594.1"/>
    <property type="molecule type" value="Genomic_DNA"/>
</dbReference>
<dbReference type="GO" id="GO:0000423">
    <property type="term" value="P:mitophagy"/>
    <property type="evidence" value="ECO:0007669"/>
    <property type="project" value="TreeGrafter"/>
</dbReference>
<accession>A0A5J5EBG1</accession>
<dbReference type="InParanoid" id="A0A5J5EBG1"/>
<dbReference type="GO" id="GO:0030674">
    <property type="term" value="F:protein-macromolecule adaptor activity"/>
    <property type="evidence" value="ECO:0007669"/>
    <property type="project" value="TreeGrafter"/>
</dbReference>
<dbReference type="Gene3D" id="1.10.418.40">
    <property type="entry name" value="Autophagy protein 6/Beclin 1"/>
    <property type="match status" value="1"/>
</dbReference>
<dbReference type="AlphaFoldDB" id="A0A5J5EBG1"/>
<feature type="domain" description="Atg6 BARA" evidence="4">
    <location>
        <begin position="307"/>
        <end position="491"/>
    </location>
</feature>
<evidence type="ECO:0000259" key="4">
    <source>
        <dbReference type="Pfam" id="PF04111"/>
    </source>
</evidence>
<comment type="similarity">
    <text evidence="1">Belongs to the beclin family.</text>
</comment>
<comment type="caution">
    <text evidence="6">The sequence shown here is derived from an EMBL/GenBank/DDBJ whole genome shotgun (WGS) entry which is preliminary data.</text>
</comment>
<feature type="compositionally biased region" description="Basic and acidic residues" evidence="3">
    <location>
        <begin position="509"/>
        <end position="518"/>
    </location>
</feature>
<dbReference type="FunCoup" id="A0A5J5EBG1">
    <property type="interactions" value="579"/>
</dbReference>
<evidence type="ECO:0000256" key="2">
    <source>
        <dbReference type="SAM" id="Coils"/>
    </source>
</evidence>
<evidence type="ECO:0000256" key="1">
    <source>
        <dbReference type="ARBA" id="ARBA00005965"/>
    </source>
</evidence>
<dbReference type="PANTHER" id="PTHR12768">
    <property type="entry name" value="BECLIN 1"/>
    <property type="match status" value="1"/>
</dbReference>
<dbReference type="OrthoDB" id="20368at2759"/>
<keyword evidence="7" id="KW-1185">Reference proteome</keyword>
<feature type="region of interest" description="Disordered" evidence="3">
    <location>
        <begin position="1"/>
        <end position="20"/>
    </location>
</feature>
<reference evidence="6 7" key="1">
    <citation type="submission" date="2019-09" db="EMBL/GenBank/DDBJ databases">
        <title>Draft genome of the ectomycorrhizal ascomycete Sphaerosporella brunnea.</title>
        <authorList>
            <consortium name="DOE Joint Genome Institute"/>
            <person name="Benucci G.M."/>
            <person name="Marozzi G."/>
            <person name="Antonielli L."/>
            <person name="Sanchez S."/>
            <person name="Marco P."/>
            <person name="Wang X."/>
            <person name="Falini L.B."/>
            <person name="Barry K."/>
            <person name="Haridas S."/>
            <person name="Lipzen A."/>
            <person name="Labutti K."/>
            <person name="Grigoriev I.V."/>
            <person name="Murat C."/>
            <person name="Martin F."/>
            <person name="Albertini E."/>
            <person name="Donnini D."/>
            <person name="Bonito G."/>
        </authorList>
    </citation>
    <scope>NUCLEOTIDE SEQUENCE [LARGE SCALE GENOMIC DNA]</scope>
    <source>
        <strain evidence="6 7">Sb_GMNB300</strain>
    </source>
</reference>
<sequence>MWSHPALQLYSSSSNPPTKKAASDLIEMKCLKCRQTMKLHGSLDDISPAAFNLLTGAPSQQPATAPDNVASAKPTERRDTFEKAVHNAGSPSFKRTIRPSSRSIPATNKSVYQDTADSFIVLTESQMLPSPTPSRQNSSRSLDMDAAAMDNDQSHNLKRKERLFEILSARTDIDHPICMECSEMLVEGYTKRLVNATRERDAFVDFLKKVNAEIPTAAEQEAQEEELRRLEAEDAAALEELQELERERAEVEAEIKRLEEEAQQLDKEEDEFWRERNAFNLRLDEFQNARDWVNQRYDHDSKQLEKLQSTNVYNDTFNIGHDGYFGTINTLRLGRLPNQPVEWIEINAAWGQTLLLLTTIAEKLNFTFDVYRLKPMGSASRIDKLEPPASSKSTEPKVTALELFSPGDLPIGRMFVHRKFDMAMVAFLECLRQLAEFVEQRDPTIKLPYRIVKDKIGDSCIRLAFNQDDAWTRACQYTLTCVKVLLAHTSNAAYARRGGGGGGGGPPSTRDEAACGGQ</sequence>
<organism evidence="6 7">
    <name type="scientific">Sphaerosporella brunnea</name>
    <dbReference type="NCBI Taxonomy" id="1250544"/>
    <lineage>
        <taxon>Eukaryota</taxon>
        <taxon>Fungi</taxon>
        <taxon>Dikarya</taxon>
        <taxon>Ascomycota</taxon>
        <taxon>Pezizomycotina</taxon>
        <taxon>Pezizomycetes</taxon>
        <taxon>Pezizales</taxon>
        <taxon>Pyronemataceae</taxon>
        <taxon>Sphaerosporella</taxon>
    </lineage>
</organism>
<dbReference type="Gene3D" id="6.10.250.3110">
    <property type="match status" value="1"/>
</dbReference>
<feature type="region of interest" description="Disordered" evidence="3">
    <location>
        <begin position="82"/>
        <end position="105"/>
    </location>
</feature>
<dbReference type="GO" id="GO:0000407">
    <property type="term" value="C:phagophore assembly site"/>
    <property type="evidence" value="ECO:0007669"/>
    <property type="project" value="TreeGrafter"/>
</dbReference>
<dbReference type="GO" id="GO:0034271">
    <property type="term" value="C:phosphatidylinositol 3-kinase complex, class III, type I"/>
    <property type="evidence" value="ECO:0007669"/>
    <property type="project" value="TreeGrafter"/>
</dbReference>
<dbReference type="GO" id="GO:0043548">
    <property type="term" value="F:phosphatidylinositol 3-kinase binding"/>
    <property type="evidence" value="ECO:0007669"/>
    <property type="project" value="TreeGrafter"/>
</dbReference>
<dbReference type="Proteomes" id="UP000326924">
    <property type="component" value="Unassembled WGS sequence"/>
</dbReference>
<dbReference type="InterPro" id="IPR040455">
    <property type="entry name" value="Atg6_BARA"/>
</dbReference>
<name>A0A5J5EBG1_9PEZI</name>
<dbReference type="PANTHER" id="PTHR12768:SF4">
    <property type="entry name" value="BECLIN-1"/>
    <property type="match status" value="1"/>
</dbReference>
<gene>
    <name evidence="6" type="ORF">FN846DRAFT_667264</name>
</gene>
<feature type="region of interest" description="Disordered" evidence="3">
    <location>
        <begin position="496"/>
        <end position="518"/>
    </location>
</feature>
<dbReference type="FunFam" id="1.10.418.40:FF:000005">
    <property type="entry name" value="Autophagy protein Apg6, putative"/>
    <property type="match status" value="1"/>
</dbReference>
<evidence type="ECO:0000313" key="7">
    <source>
        <dbReference type="Proteomes" id="UP000326924"/>
    </source>
</evidence>
<dbReference type="Pfam" id="PF04111">
    <property type="entry name" value="APG6"/>
    <property type="match status" value="1"/>
</dbReference>
<protein>
    <submittedName>
        <fullName evidence="6">Autophagy protein Apg6-domain-containing protein</fullName>
    </submittedName>
</protein>